<feature type="compositionally biased region" description="Low complexity" evidence="3">
    <location>
        <begin position="76"/>
        <end position="99"/>
    </location>
</feature>
<proteinExistence type="predicted"/>
<evidence type="ECO:0000256" key="3">
    <source>
        <dbReference type="SAM" id="MobiDB-lite"/>
    </source>
</evidence>
<feature type="compositionally biased region" description="Acidic residues" evidence="3">
    <location>
        <begin position="222"/>
        <end position="241"/>
    </location>
</feature>
<evidence type="ECO:0000256" key="2">
    <source>
        <dbReference type="PROSITE-ProRule" id="PRU00192"/>
    </source>
</evidence>
<evidence type="ECO:0000313" key="6">
    <source>
        <dbReference type="Proteomes" id="UP000780801"/>
    </source>
</evidence>
<evidence type="ECO:0000259" key="4">
    <source>
        <dbReference type="PROSITE" id="PS50002"/>
    </source>
</evidence>
<feature type="region of interest" description="Disordered" evidence="3">
    <location>
        <begin position="76"/>
        <end position="126"/>
    </location>
</feature>
<feature type="compositionally biased region" description="Basic and acidic residues" evidence="3">
    <location>
        <begin position="140"/>
        <end position="155"/>
    </location>
</feature>
<name>A0A9P6FRW1_9FUNG</name>
<feature type="region of interest" description="Disordered" evidence="3">
    <location>
        <begin position="212"/>
        <end position="261"/>
    </location>
</feature>
<dbReference type="SMART" id="SM00326">
    <property type="entry name" value="SH3"/>
    <property type="match status" value="1"/>
</dbReference>
<dbReference type="SUPFAM" id="SSF50044">
    <property type="entry name" value="SH3-domain"/>
    <property type="match status" value="1"/>
</dbReference>
<protein>
    <recommendedName>
        <fullName evidence="4">SH3 domain-containing protein</fullName>
    </recommendedName>
</protein>
<dbReference type="InterPro" id="IPR001452">
    <property type="entry name" value="SH3_domain"/>
</dbReference>
<dbReference type="Proteomes" id="UP000780801">
    <property type="component" value="Unassembled WGS sequence"/>
</dbReference>
<dbReference type="PROSITE" id="PS50002">
    <property type="entry name" value="SH3"/>
    <property type="match status" value="1"/>
</dbReference>
<dbReference type="Pfam" id="PF14604">
    <property type="entry name" value="SH3_9"/>
    <property type="match status" value="1"/>
</dbReference>
<dbReference type="InterPro" id="IPR036028">
    <property type="entry name" value="SH3-like_dom_sf"/>
</dbReference>
<accession>A0A9P6FRW1</accession>
<evidence type="ECO:0000313" key="5">
    <source>
        <dbReference type="EMBL" id="KAF9580264.1"/>
    </source>
</evidence>
<sequence>MSPVSLSPHLSARGHATPIDVVVVPAPDESLTKKRASIHYPDDSTAAKRMSLHFGPRCRSLSESWALSPPLSASAVVPTSSRLSPASAATATTTATDTTGPMQDREQQPKEIGAGESNNSKECTSDQELMKTLASFLQGEDKKMKDGELSHQDKGRKQKQTTTKIMDDCRTIRDAQSSWSDEMSLSAGPDDLDDALDLVVTVRDFAYAKTHPYHLGQYPPEPEYEESEYEEDDEDEQEMDSTTDRSGAGEEGSEERTHGQAHGLYDFDAESEGELSFREGDNLWIHCRQYPGWLLGEMNGQVGLVPENYVQIL</sequence>
<comment type="caution">
    <text evidence="5">The sequence shown here is derived from an EMBL/GenBank/DDBJ whole genome shotgun (WGS) entry which is preliminary data.</text>
</comment>
<keyword evidence="1 2" id="KW-0728">SH3 domain</keyword>
<dbReference type="EMBL" id="JAABOA010002180">
    <property type="protein sequence ID" value="KAF9580264.1"/>
    <property type="molecule type" value="Genomic_DNA"/>
</dbReference>
<feature type="region of interest" description="Disordered" evidence="3">
    <location>
        <begin position="140"/>
        <end position="164"/>
    </location>
</feature>
<dbReference type="AlphaFoldDB" id="A0A9P6FRW1"/>
<feature type="domain" description="SH3" evidence="4">
    <location>
        <begin position="256"/>
        <end position="313"/>
    </location>
</feature>
<gene>
    <name evidence="5" type="ORF">BGW38_003162</name>
</gene>
<evidence type="ECO:0000256" key="1">
    <source>
        <dbReference type="ARBA" id="ARBA00022443"/>
    </source>
</evidence>
<keyword evidence="6" id="KW-1185">Reference proteome</keyword>
<dbReference type="OrthoDB" id="19092at2759"/>
<reference evidence="5" key="1">
    <citation type="journal article" date="2020" name="Fungal Divers.">
        <title>Resolving the Mortierellaceae phylogeny through synthesis of multi-gene phylogenetics and phylogenomics.</title>
        <authorList>
            <person name="Vandepol N."/>
            <person name="Liber J."/>
            <person name="Desiro A."/>
            <person name="Na H."/>
            <person name="Kennedy M."/>
            <person name="Barry K."/>
            <person name="Grigoriev I.V."/>
            <person name="Miller A.N."/>
            <person name="O'Donnell K."/>
            <person name="Stajich J.E."/>
            <person name="Bonito G."/>
        </authorList>
    </citation>
    <scope>NUCLEOTIDE SEQUENCE</scope>
    <source>
        <strain evidence="5">KOD1015</strain>
    </source>
</reference>
<dbReference type="Gene3D" id="2.30.30.40">
    <property type="entry name" value="SH3 Domains"/>
    <property type="match status" value="1"/>
</dbReference>
<organism evidence="5 6">
    <name type="scientific">Lunasporangiospora selenospora</name>
    <dbReference type="NCBI Taxonomy" id="979761"/>
    <lineage>
        <taxon>Eukaryota</taxon>
        <taxon>Fungi</taxon>
        <taxon>Fungi incertae sedis</taxon>
        <taxon>Mucoromycota</taxon>
        <taxon>Mortierellomycotina</taxon>
        <taxon>Mortierellomycetes</taxon>
        <taxon>Mortierellales</taxon>
        <taxon>Mortierellaceae</taxon>
        <taxon>Lunasporangiospora</taxon>
    </lineage>
</organism>